<dbReference type="Pfam" id="PF13193">
    <property type="entry name" value="AMP-binding_C"/>
    <property type="match status" value="1"/>
</dbReference>
<dbReference type="RefSeq" id="WP_004331238.1">
    <property type="nucleotide sequence ID" value="NC_015501.1"/>
</dbReference>
<sequence>MSRSLLHKLYRLHLLSPSGVARLLHALWCEGVNLMAVTRFAAHYYPSVLAVADEQHHYTYTALYAKARAWAAVLYEQGWRQGMRCALLGRNSSEIVVASLALSRLGVHIYYMSTDLSKEQVRQLCQERQIETALVQEEYADRMPSDLDVKLLDDLNKSDESPGPRRIPKGRGGRIIVLTGGSSGHYKVAARKPSVTAFLHPFLALLREIRLDECRSVYIAPPLYHGFGLASLIVALVMGRSVYLRKRFDAQSATRLLSEHSIEVLIAVPLMLRRLINESPSEIRSLRRILSGGAPLDTPLVRAVEQHWGAVLYNLYGTSEAGFFILATPEILYDAPLALGKPIRGVRCNIVRPDSQGVGVLAVRSGWAMDERKGSWQETGDLVWMDESGVLFLRGRDDSMILSGGENAYPEVLREALAALDAVMDVAVIAYPDLEFGTRLAAFVVLKADHDSTSEEDLRLLLSAKLPRYQMPGRIIRLAVLPRLENGKVAEGTLREMMEVTAQAEERYEDRA</sequence>
<dbReference type="Pfam" id="PF00501">
    <property type="entry name" value="AMP-binding"/>
    <property type="match status" value="1"/>
</dbReference>
<proteinExistence type="predicted"/>
<dbReference type="CDD" id="cd04433">
    <property type="entry name" value="AFD_class_I"/>
    <property type="match status" value="1"/>
</dbReference>
<keyword evidence="3" id="KW-0436">Ligase</keyword>
<protein>
    <submittedName>
        <fullName evidence="3">O-succinylbenzoate--CoA ligase</fullName>
        <ecNumber evidence="3">6.2.1.26</ecNumber>
    </submittedName>
</protein>
<keyword evidence="4" id="KW-1185">Reference proteome</keyword>
<evidence type="ECO:0000259" key="2">
    <source>
        <dbReference type="Pfam" id="PF13193"/>
    </source>
</evidence>
<dbReference type="SUPFAM" id="SSF56801">
    <property type="entry name" value="Acetyl-CoA synthetase-like"/>
    <property type="match status" value="1"/>
</dbReference>
<dbReference type="Gene3D" id="3.30.300.30">
    <property type="match status" value="1"/>
</dbReference>
<feature type="domain" description="AMP-binding enzyme C-terminal" evidence="2">
    <location>
        <begin position="415"/>
        <end position="488"/>
    </location>
</feature>
<dbReference type="KEGG" id="pah:Poras_1449"/>
<reference evidence="4" key="1">
    <citation type="submission" date="2011-04" db="EMBL/GenBank/DDBJ databases">
        <title>The complete genome of Porphyromonas asaccharolytica DSM 20707.</title>
        <authorList>
            <person name="Lucas S."/>
            <person name="Han J."/>
            <person name="Lapidus A."/>
            <person name="Bruce D."/>
            <person name="Goodwin L."/>
            <person name="Pitluck S."/>
            <person name="Peters L."/>
            <person name="Kyrpides N."/>
            <person name="Mavromatis K."/>
            <person name="Ivanova N."/>
            <person name="Ovchinnikova G."/>
            <person name="Pagani I."/>
            <person name="Lu M."/>
            <person name="Detter J.C."/>
            <person name="Tapia R."/>
            <person name="Han C."/>
            <person name="Land M."/>
            <person name="Hauser L."/>
            <person name="Markowitz V."/>
            <person name="Cheng J.-F."/>
            <person name="Hugenholtz P."/>
            <person name="Woyke T."/>
            <person name="Wu D."/>
            <person name="Gronow S."/>
            <person name="Wellnitz S."/>
            <person name="Brambilla E."/>
            <person name="Klenk H.-P."/>
            <person name="Eisen J.A."/>
        </authorList>
    </citation>
    <scope>NUCLEOTIDE SEQUENCE [LARGE SCALE GENOMIC DNA]</scope>
    <source>
        <strain evidence="4">ATCC 25260 / DSM 20707 / VPI 4198</strain>
    </source>
</reference>
<evidence type="ECO:0000259" key="1">
    <source>
        <dbReference type="Pfam" id="PF00501"/>
    </source>
</evidence>
<dbReference type="InterPro" id="IPR050237">
    <property type="entry name" value="ATP-dep_AMP-bd_enzyme"/>
</dbReference>
<feature type="domain" description="AMP-dependent synthetase/ligase" evidence="1">
    <location>
        <begin position="42"/>
        <end position="364"/>
    </location>
</feature>
<gene>
    <name evidence="3" type="ordered locus">Poras_1449</name>
</gene>
<dbReference type="EC" id="6.2.1.26" evidence="3"/>
<dbReference type="InterPro" id="IPR000873">
    <property type="entry name" value="AMP-dep_synth/lig_dom"/>
</dbReference>
<dbReference type="STRING" id="879243.Poras_1449"/>
<dbReference type="eggNOG" id="COG0318">
    <property type="taxonomic scope" value="Bacteria"/>
</dbReference>
<dbReference type="Proteomes" id="UP000006545">
    <property type="component" value="Chromosome"/>
</dbReference>
<dbReference type="HOGENOM" id="CLU_000022_59_0_10"/>
<organism evidence="3 4">
    <name type="scientific">Porphyromonas asaccharolytica (strain ATCC 25260 / DSM 20707 / BCRC 10618 / CCUG 7834 / JCM 6326 / LMG 13178 / VPI 4198 / B440)</name>
    <name type="common">Bacteroides asaccharolyticus</name>
    <dbReference type="NCBI Taxonomy" id="879243"/>
    <lineage>
        <taxon>Bacteria</taxon>
        <taxon>Pseudomonadati</taxon>
        <taxon>Bacteroidota</taxon>
        <taxon>Bacteroidia</taxon>
        <taxon>Bacteroidales</taxon>
        <taxon>Porphyromonadaceae</taxon>
        <taxon>Porphyromonas</taxon>
    </lineage>
</organism>
<dbReference type="PANTHER" id="PTHR43767:SF1">
    <property type="entry name" value="NONRIBOSOMAL PEPTIDE SYNTHASE PES1 (EUROFUNG)-RELATED"/>
    <property type="match status" value="1"/>
</dbReference>
<dbReference type="InterPro" id="IPR025110">
    <property type="entry name" value="AMP-bd_C"/>
</dbReference>
<dbReference type="AlphaFoldDB" id="F4KN04"/>
<dbReference type="Gene3D" id="3.40.50.12780">
    <property type="entry name" value="N-terminal domain of ligase-like"/>
    <property type="match status" value="1"/>
</dbReference>
<dbReference type="EMBL" id="CP002689">
    <property type="protein sequence ID" value="AEE13382.1"/>
    <property type="molecule type" value="Genomic_DNA"/>
</dbReference>
<dbReference type="PANTHER" id="PTHR43767">
    <property type="entry name" value="LONG-CHAIN-FATTY-ACID--COA LIGASE"/>
    <property type="match status" value="1"/>
</dbReference>
<dbReference type="GO" id="GO:0008756">
    <property type="term" value="F:o-succinylbenzoate-CoA ligase activity"/>
    <property type="evidence" value="ECO:0007669"/>
    <property type="project" value="UniProtKB-EC"/>
</dbReference>
<evidence type="ECO:0000313" key="4">
    <source>
        <dbReference type="Proteomes" id="UP000006545"/>
    </source>
</evidence>
<dbReference type="InterPro" id="IPR045851">
    <property type="entry name" value="AMP-bd_C_sf"/>
</dbReference>
<dbReference type="OrthoDB" id="9765680at2"/>
<name>F4KN04_PORAD</name>
<evidence type="ECO:0000313" key="3">
    <source>
        <dbReference type="EMBL" id="AEE13382.1"/>
    </source>
</evidence>
<accession>F4KN04</accession>
<dbReference type="InterPro" id="IPR042099">
    <property type="entry name" value="ANL_N_sf"/>
</dbReference>